<evidence type="ECO:0000313" key="1">
    <source>
        <dbReference type="EMBL" id="CAK7222810.1"/>
    </source>
</evidence>
<sequence length="232" mass="24636">MVTAVAHLYNGTVLNIANVAAPPAYQALMERLGNATLPTRPPGKLARWQRWWNKKRGRPATADVGVLASLLAALRDATAAALSEHPLPNRSLIDRVAVTYPSMPALAREDIADALSYAGLRNWLGDSGGFQPHHVVEAQAAFAGNGHGLCPSQRPQHMPTLPPKKRWEPLTLLLLGGENATNGQFLDTLRSALAAASPSSSPPTMDIATVADPTFAAARGMAFLGSEVNKEL</sequence>
<evidence type="ECO:0000313" key="2">
    <source>
        <dbReference type="Proteomes" id="UP001642482"/>
    </source>
</evidence>
<name>A0ABP0BTT7_9PEZI</name>
<accession>A0ABP0BTT7</accession>
<gene>
    <name evidence="1" type="ORF">SEUCBS140593_005029</name>
</gene>
<reference evidence="1 2" key="1">
    <citation type="submission" date="2024-01" db="EMBL/GenBank/DDBJ databases">
        <authorList>
            <person name="Allen C."/>
            <person name="Tagirdzhanova G."/>
        </authorList>
    </citation>
    <scope>NUCLEOTIDE SEQUENCE [LARGE SCALE GENOMIC DNA]</scope>
</reference>
<proteinExistence type="predicted"/>
<dbReference type="EMBL" id="CAWUHD010000046">
    <property type="protein sequence ID" value="CAK7222810.1"/>
    <property type="molecule type" value="Genomic_DNA"/>
</dbReference>
<protein>
    <submittedName>
        <fullName evidence="1">Uncharacterized protein</fullName>
    </submittedName>
</protein>
<organism evidence="1 2">
    <name type="scientific">Sporothrix eucalyptigena</name>
    <dbReference type="NCBI Taxonomy" id="1812306"/>
    <lineage>
        <taxon>Eukaryota</taxon>
        <taxon>Fungi</taxon>
        <taxon>Dikarya</taxon>
        <taxon>Ascomycota</taxon>
        <taxon>Pezizomycotina</taxon>
        <taxon>Sordariomycetes</taxon>
        <taxon>Sordariomycetidae</taxon>
        <taxon>Ophiostomatales</taxon>
        <taxon>Ophiostomataceae</taxon>
        <taxon>Sporothrix</taxon>
    </lineage>
</organism>
<comment type="caution">
    <text evidence="1">The sequence shown here is derived from an EMBL/GenBank/DDBJ whole genome shotgun (WGS) entry which is preliminary data.</text>
</comment>
<dbReference type="Proteomes" id="UP001642482">
    <property type="component" value="Unassembled WGS sequence"/>
</dbReference>
<keyword evidence="2" id="KW-1185">Reference proteome</keyword>